<dbReference type="EMBL" id="BMAT01002032">
    <property type="protein sequence ID" value="GFR97456.1"/>
    <property type="molecule type" value="Genomic_DNA"/>
</dbReference>
<comment type="caution">
    <text evidence="3">The sequence shown here is derived from an EMBL/GenBank/DDBJ whole genome shotgun (WGS) entry which is preliminary data.</text>
</comment>
<dbReference type="PANTHER" id="PTHR11360">
    <property type="entry name" value="MONOCARBOXYLATE TRANSPORTER"/>
    <property type="match status" value="1"/>
</dbReference>
<dbReference type="Gene3D" id="1.20.1250.20">
    <property type="entry name" value="MFS general substrate transporter like domains"/>
    <property type="match status" value="2"/>
</dbReference>
<name>A0AAV4HJY6_9GAST</name>
<keyword evidence="4" id="KW-1185">Reference proteome</keyword>
<dbReference type="SUPFAM" id="SSF103473">
    <property type="entry name" value="MFS general substrate transporter"/>
    <property type="match status" value="1"/>
</dbReference>
<feature type="transmembrane region" description="Helical" evidence="2">
    <location>
        <begin position="121"/>
        <end position="145"/>
    </location>
</feature>
<dbReference type="InterPro" id="IPR050327">
    <property type="entry name" value="Proton-linked_MCT"/>
</dbReference>
<evidence type="ECO:0000313" key="4">
    <source>
        <dbReference type="Proteomes" id="UP000762676"/>
    </source>
</evidence>
<dbReference type="GO" id="GO:0008028">
    <property type="term" value="F:monocarboxylic acid transmembrane transporter activity"/>
    <property type="evidence" value="ECO:0007669"/>
    <property type="project" value="TreeGrafter"/>
</dbReference>
<reference evidence="3 4" key="1">
    <citation type="journal article" date="2021" name="Elife">
        <title>Chloroplast acquisition without the gene transfer in kleptoplastic sea slugs, Plakobranchus ocellatus.</title>
        <authorList>
            <person name="Maeda T."/>
            <person name="Takahashi S."/>
            <person name="Yoshida T."/>
            <person name="Shimamura S."/>
            <person name="Takaki Y."/>
            <person name="Nagai Y."/>
            <person name="Toyoda A."/>
            <person name="Suzuki Y."/>
            <person name="Arimoto A."/>
            <person name="Ishii H."/>
            <person name="Satoh N."/>
            <person name="Nishiyama T."/>
            <person name="Hasebe M."/>
            <person name="Maruyama T."/>
            <person name="Minagawa J."/>
            <person name="Obokata J."/>
            <person name="Shigenobu S."/>
        </authorList>
    </citation>
    <scope>NUCLEOTIDE SEQUENCE [LARGE SCALE GENOMIC DNA]</scope>
</reference>
<feature type="transmembrane region" description="Helical" evidence="2">
    <location>
        <begin position="617"/>
        <end position="637"/>
    </location>
</feature>
<feature type="transmembrane region" description="Helical" evidence="2">
    <location>
        <begin position="26"/>
        <end position="43"/>
    </location>
</feature>
<feature type="transmembrane region" description="Helical" evidence="2">
    <location>
        <begin position="508"/>
        <end position="526"/>
    </location>
</feature>
<feature type="transmembrane region" description="Helical" evidence="2">
    <location>
        <begin position="566"/>
        <end position="585"/>
    </location>
</feature>
<feature type="transmembrane region" description="Helical" evidence="2">
    <location>
        <begin position="97"/>
        <end position="115"/>
    </location>
</feature>
<keyword evidence="2" id="KW-1133">Transmembrane helix</keyword>
<dbReference type="InterPro" id="IPR036259">
    <property type="entry name" value="MFS_trans_sf"/>
</dbReference>
<feature type="transmembrane region" description="Helical" evidence="2">
    <location>
        <begin position="474"/>
        <end position="496"/>
    </location>
</feature>
<feature type="transmembrane region" description="Helical" evidence="2">
    <location>
        <begin position="152"/>
        <end position="172"/>
    </location>
</feature>
<protein>
    <submittedName>
        <fullName evidence="3">Monocarboxylate transporter</fullName>
    </submittedName>
</protein>
<feature type="transmembrane region" description="Helical" evidence="2">
    <location>
        <begin position="444"/>
        <end position="462"/>
    </location>
</feature>
<evidence type="ECO:0000256" key="2">
    <source>
        <dbReference type="SAM" id="Phobius"/>
    </source>
</evidence>
<evidence type="ECO:0000313" key="3">
    <source>
        <dbReference type="EMBL" id="GFR97456.1"/>
    </source>
</evidence>
<accession>A0AAV4HJY6</accession>
<feature type="transmembrane region" description="Helical" evidence="2">
    <location>
        <begin position="184"/>
        <end position="203"/>
    </location>
</feature>
<keyword evidence="2" id="KW-0472">Membrane</keyword>
<feature type="region of interest" description="Disordered" evidence="1">
    <location>
        <begin position="1"/>
        <end position="20"/>
    </location>
</feature>
<dbReference type="AlphaFoldDB" id="A0AAV4HJY6"/>
<gene>
    <name evidence="3" type="ORF">ElyMa_000993400</name>
</gene>
<organism evidence="3 4">
    <name type="scientific">Elysia marginata</name>
    <dbReference type="NCBI Taxonomy" id="1093978"/>
    <lineage>
        <taxon>Eukaryota</taxon>
        <taxon>Metazoa</taxon>
        <taxon>Spiralia</taxon>
        <taxon>Lophotrochozoa</taxon>
        <taxon>Mollusca</taxon>
        <taxon>Gastropoda</taxon>
        <taxon>Heterobranchia</taxon>
        <taxon>Euthyneura</taxon>
        <taxon>Panpulmonata</taxon>
        <taxon>Sacoglossa</taxon>
        <taxon>Placobranchoidea</taxon>
        <taxon>Plakobranchidae</taxon>
        <taxon>Elysia</taxon>
    </lineage>
</organism>
<dbReference type="Pfam" id="PF07690">
    <property type="entry name" value="MFS_1"/>
    <property type="match status" value="2"/>
</dbReference>
<dbReference type="InterPro" id="IPR011701">
    <property type="entry name" value="MFS"/>
</dbReference>
<feature type="transmembrane region" description="Helical" evidence="2">
    <location>
        <begin position="532"/>
        <end position="554"/>
    </location>
</feature>
<keyword evidence="2" id="KW-0812">Transmembrane</keyword>
<dbReference type="PANTHER" id="PTHR11360:SF306">
    <property type="entry name" value="RE01051P"/>
    <property type="match status" value="1"/>
</dbReference>
<dbReference type="Proteomes" id="UP000762676">
    <property type="component" value="Unassembled WGS sequence"/>
</dbReference>
<proteinExistence type="predicted"/>
<evidence type="ECO:0000256" key="1">
    <source>
        <dbReference type="SAM" id="MobiDB-lite"/>
    </source>
</evidence>
<feature type="transmembrane region" description="Helical" evidence="2">
    <location>
        <begin position="63"/>
        <end position="85"/>
    </location>
</feature>
<sequence length="656" mass="72487">MDKPREPRTSSPTEECKEGVPTDGGWSWLICFSVFTITLLQFGHDQAIFVLFVDFVEEFQQPVSVMTSMFTIFSLTSAFSSLLTSNVLMPRFSSRQITCVAALLGSTLTFLLSQSPSVLCVLVVFGLKGLCFGTLLVCPTSLLGFYFERRRALATGLSNTGLCAAFIVFPGLTQILREEYGLRGTLFILSALELHIFLVGMFLRPVETYKKLHRNKIRRMLIDEKAHLGTEDGATRQRRVQFISRSTSQDHVLLASGSGDDIADTTKNLLTESSTEKNNFYNEARLGVATDKKTAEGNCEDLLVSDYETYELNPSSYTCIEEVKQQEFSIPRSACDEVYSDKPYTWRQRYQTHVSAKPRHHTIFRRTLNVLSECCKEILLEDKDLGLDVGCECFQSLEAEPQLGKFGKRASGLDMETTSKKKSIGQKLKSIFDISLLKIWPFRMALFANALGTFASYVNIYMPTAAVQAGLTKGQAASLLTVVGALDLCSRVALGYLADTGLVAKTKIVSACLACMAVLCHLYRFYTTYVQFLVYAVCVGLTCGCRHNLLNVILIDHLGVERLAKGLGLCSLLNTALLATNHVTIANQVTTDNGSTDNEHQPLMEYSGLLLDATGSFVVPFHFVGTVVLAGSLVYLAEPAFLRLEKARQAREGQTG</sequence>